<dbReference type="Pfam" id="PF12706">
    <property type="entry name" value="Lactamase_B_2"/>
    <property type="match status" value="1"/>
</dbReference>
<evidence type="ECO:0000259" key="1">
    <source>
        <dbReference type="Pfam" id="PF12706"/>
    </source>
</evidence>
<comment type="caution">
    <text evidence="2">The sequence shown here is derived from an EMBL/GenBank/DDBJ whole genome shotgun (WGS) entry which is preliminary data.</text>
</comment>
<dbReference type="RefSeq" id="WP_068220755.1">
    <property type="nucleotide sequence ID" value="NZ_CP139724.1"/>
</dbReference>
<dbReference type="STRING" id="333140.AWW68_07045"/>
<dbReference type="InterPro" id="IPR001279">
    <property type="entry name" value="Metallo-B-lactamas"/>
</dbReference>
<evidence type="ECO:0000313" key="3">
    <source>
        <dbReference type="Proteomes" id="UP000075606"/>
    </source>
</evidence>
<protein>
    <submittedName>
        <fullName evidence="2">Pyrroloquinoline quinone biosynthesis protein PqqB</fullName>
    </submittedName>
</protein>
<name>A0A150XBR3_9BACT</name>
<dbReference type="Proteomes" id="UP000075606">
    <property type="component" value="Unassembled WGS sequence"/>
</dbReference>
<dbReference type="PANTHER" id="PTHR47619">
    <property type="entry name" value="METALLO-HYDROLASE YYCJ-RELATED"/>
    <property type="match status" value="1"/>
</dbReference>
<organism evidence="2 3">
    <name type="scientific">Roseivirga spongicola</name>
    <dbReference type="NCBI Taxonomy" id="333140"/>
    <lineage>
        <taxon>Bacteria</taxon>
        <taxon>Pseudomonadati</taxon>
        <taxon>Bacteroidota</taxon>
        <taxon>Cytophagia</taxon>
        <taxon>Cytophagales</taxon>
        <taxon>Roseivirgaceae</taxon>
        <taxon>Roseivirga</taxon>
    </lineage>
</organism>
<sequence>MALFLFIFLGCSEVSQVENTAPKTPFIMVLGVAQDAGYPQAGYQEEWKAINLGQRKPLYTVSLGLIDPINKKRYLFDATPDFKEQLQMLDEISETNDYPLDGIFLTHAHIGHYTGLMHLGREVMGTAGVPVHAMPKMKTFLEENGPWNQLVSLNNISIKPMQDSTLVELSKDISVMPFTVPHRDEYSETVGFKIQINQKSVVFIPDIDKWNKWDVDIREVVKNNDIILIDASFYQDGELEGRDMSLIPHPFTKESMELFSELSKTDKAKVHFIHANHTNPILDMNSPEYEEVSQAGFNVAQQGQIFGFQEK</sequence>
<reference evidence="2 3" key="1">
    <citation type="submission" date="2016-01" db="EMBL/GenBank/DDBJ databases">
        <title>Genome sequencing of Roseivirga spongicola UST030701-084.</title>
        <authorList>
            <person name="Selvaratnam C."/>
            <person name="Thevarajoo S."/>
            <person name="Goh K.M."/>
            <person name="Ee R."/>
            <person name="Chan K.-G."/>
            <person name="Chong C.S."/>
        </authorList>
    </citation>
    <scope>NUCLEOTIDE SEQUENCE [LARGE SCALE GENOMIC DNA]</scope>
    <source>
        <strain evidence="2 3">UST030701-084</strain>
    </source>
</reference>
<accession>A0A150XBR3</accession>
<evidence type="ECO:0000313" key="2">
    <source>
        <dbReference type="EMBL" id="KYG76148.1"/>
    </source>
</evidence>
<proteinExistence type="predicted"/>
<keyword evidence="3" id="KW-1185">Reference proteome</keyword>
<dbReference type="InterPro" id="IPR052533">
    <property type="entry name" value="WalJ/YycJ-like"/>
</dbReference>
<dbReference type="Gene3D" id="3.60.15.10">
    <property type="entry name" value="Ribonuclease Z/Hydroxyacylglutathione hydrolase-like"/>
    <property type="match status" value="1"/>
</dbReference>
<dbReference type="AlphaFoldDB" id="A0A150XBR3"/>
<dbReference type="SUPFAM" id="SSF56281">
    <property type="entry name" value="Metallo-hydrolase/oxidoreductase"/>
    <property type="match status" value="1"/>
</dbReference>
<dbReference type="PANTHER" id="PTHR47619:SF1">
    <property type="entry name" value="EXODEOXYRIBONUCLEASE WALJ"/>
    <property type="match status" value="1"/>
</dbReference>
<feature type="domain" description="Metallo-beta-lactamase" evidence="1">
    <location>
        <begin position="73"/>
        <end position="272"/>
    </location>
</feature>
<dbReference type="EMBL" id="LRPC01000012">
    <property type="protein sequence ID" value="KYG76148.1"/>
    <property type="molecule type" value="Genomic_DNA"/>
</dbReference>
<gene>
    <name evidence="2" type="ORF">AWW68_07045</name>
</gene>
<dbReference type="InterPro" id="IPR036866">
    <property type="entry name" value="RibonucZ/Hydroxyglut_hydro"/>
</dbReference>